<keyword evidence="2" id="KW-0808">Transferase</keyword>
<dbReference type="Gene3D" id="3.40.630.30">
    <property type="match status" value="1"/>
</dbReference>
<dbReference type="PANTHER" id="PTHR43792">
    <property type="entry name" value="GNAT FAMILY, PUTATIVE (AFU_ORTHOLOGUE AFUA_3G00765)-RELATED-RELATED"/>
    <property type="match status" value="1"/>
</dbReference>
<feature type="domain" description="N-acetyltransferase" evidence="1">
    <location>
        <begin position="17"/>
        <end position="169"/>
    </location>
</feature>
<dbReference type="SUPFAM" id="SSF55729">
    <property type="entry name" value="Acyl-CoA N-acyltransferases (Nat)"/>
    <property type="match status" value="1"/>
</dbReference>
<protein>
    <submittedName>
        <fullName evidence="2">Protein N-acetyltransferase, RimJ/RimL family</fullName>
    </submittedName>
</protein>
<organism evidence="2 3">
    <name type="scientific">Anaerosporobacter mobilis DSM 15930</name>
    <dbReference type="NCBI Taxonomy" id="1120996"/>
    <lineage>
        <taxon>Bacteria</taxon>
        <taxon>Bacillati</taxon>
        <taxon>Bacillota</taxon>
        <taxon>Clostridia</taxon>
        <taxon>Lachnospirales</taxon>
        <taxon>Lachnospiraceae</taxon>
        <taxon>Anaerosporobacter</taxon>
    </lineage>
</organism>
<evidence type="ECO:0000259" key="1">
    <source>
        <dbReference type="PROSITE" id="PS51186"/>
    </source>
</evidence>
<evidence type="ECO:0000313" key="3">
    <source>
        <dbReference type="Proteomes" id="UP000184038"/>
    </source>
</evidence>
<dbReference type="RefSeq" id="WP_170865508.1">
    <property type="nucleotide sequence ID" value="NZ_FRCP01000015.1"/>
</dbReference>
<sequence length="169" mass="19025">METLHLVLRKFANSDFQDFSELIRDKQASKYAIYDDQFPTDEENLRNILLYFAGTDEFFAVELKSENKVIGFIGLNCTDDSTRNLGFCIHTNYQGNGYAKEAVSELLSYAKHKLNVHRLISGTAKDNIPSVELLKSVGFSITGESIGSFVNDESDNPLEFTAYSLECIL</sequence>
<dbReference type="InterPro" id="IPR051531">
    <property type="entry name" value="N-acetyltransferase"/>
</dbReference>
<evidence type="ECO:0000313" key="2">
    <source>
        <dbReference type="EMBL" id="SHM73739.1"/>
    </source>
</evidence>
<name>A0A1M7L6Z0_9FIRM</name>
<dbReference type="InterPro" id="IPR016181">
    <property type="entry name" value="Acyl_CoA_acyltransferase"/>
</dbReference>
<dbReference type="CDD" id="cd04301">
    <property type="entry name" value="NAT_SF"/>
    <property type="match status" value="1"/>
</dbReference>
<dbReference type="STRING" id="1120996.SAMN02746066_03119"/>
<dbReference type="EMBL" id="FRCP01000015">
    <property type="protein sequence ID" value="SHM73739.1"/>
    <property type="molecule type" value="Genomic_DNA"/>
</dbReference>
<dbReference type="PROSITE" id="PS51186">
    <property type="entry name" value="GNAT"/>
    <property type="match status" value="1"/>
</dbReference>
<dbReference type="AlphaFoldDB" id="A0A1M7L6Z0"/>
<dbReference type="Pfam" id="PF13302">
    <property type="entry name" value="Acetyltransf_3"/>
    <property type="match status" value="1"/>
</dbReference>
<dbReference type="Proteomes" id="UP000184038">
    <property type="component" value="Unassembled WGS sequence"/>
</dbReference>
<proteinExistence type="predicted"/>
<dbReference type="InterPro" id="IPR000182">
    <property type="entry name" value="GNAT_dom"/>
</dbReference>
<accession>A0A1M7L6Z0</accession>
<dbReference type="PANTHER" id="PTHR43792:SF1">
    <property type="entry name" value="N-ACETYLTRANSFERASE DOMAIN-CONTAINING PROTEIN"/>
    <property type="match status" value="1"/>
</dbReference>
<keyword evidence="3" id="KW-1185">Reference proteome</keyword>
<reference evidence="2 3" key="1">
    <citation type="submission" date="2016-11" db="EMBL/GenBank/DDBJ databases">
        <authorList>
            <person name="Jaros S."/>
            <person name="Januszkiewicz K."/>
            <person name="Wedrychowicz H."/>
        </authorList>
    </citation>
    <scope>NUCLEOTIDE SEQUENCE [LARGE SCALE GENOMIC DNA]</scope>
    <source>
        <strain evidence="2 3">DSM 15930</strain>
    </source>
</reference>
<dbReference type="GO" id="GO:0016747">
    <property type="term" value="F:acyltransferase activity, transferring groups other than amino-acyl groups"/>
    <property type="evidence" value="ECO:0007669"/>
    <property type="project" value="InterPro"/>
</dbReference>
<gene>
    <name evidence="2" type="ORF">SAMN02746066_03119</name>
</gene>